<dbReference type="PANTHER" id="PTHR48043">
    <property type="entry name" value="EG:EG0003.4 PROTEIN-RELATED"/>
    <property type="match status" value="1"/>
</dbReference>
<dbReference type="OrthoDB" id="5855351at2759"/>
<evidence type="ECO:0000313" key="7">
    <source>
        <dbReference type="EMBL" id="VDM69259.1"/>
    </source>
</evidence>
<dbReference type="Proteomes" id="UP000270094">
    <property type="component" value="Unassembled WGS sequence"/>
</dbReference>
<accession>A0A3P7IQG7</accession>
<evidence type="ECO:0000256" key="2">
    <source>
        <dbReference type="ARBA" id="ARBA00012544"/>
    </source>
</evidence>
<evidence type="ECO:0000256" key="6">
    <source>
        <dbReference type="ARBA" id="ARBA00047475"/>
    </source>
</evidence>
<proteinExistence type="inferred from homology"/>
<keyword evidence="5" id="KW-0732">Signal</keyword>
<dbReference type="AlphaFoldDB" id="A0A3P7IQG7"/>
<keyword evidence="4" id="KW-0808">Transferase</keyword>
<evidence type="ECO:0000256" key="4">
    <source>
        <dbReference type="ARBA" id="ARBA00022679"/>
    </source>
</evidence>
<gene>
    <name evidence="7" type="ORF">SVUK_LOCUS4257</name>
</gene>
<dbReference type="InterPro" id="IPR050271">
    <property type="entry name" value="UDP-glycosyltransferase"/>
</dbReference>
<evidence type="ECO:0000256" key="1">
    <source>
        <dbReference type="ARBA" id="ARBA00009995"/>
    </source>
</evidence>
<name>A0A3P7IQG7_STRVU</name>
<evidence type="ECO:0000256" key="3">
    <source>
        <dbReference type="ARBA" id="ARBA00022676"/>
    </source>
</evidence>
<dbReference type="GO" id="GO:0015020">
    <property type="term" value="F:glucuronosyltransferase activity"/>
    <property type="evidence" value="ECO:0007669"/>
    <property type="project" value="UniProtKB-EC"/>
</dbReference>
<comment type="catalytic activity">
    <reaction evidence="6">
        <text>glucuronate acceptor + UDP-alpha-D-glucuronate = acceptor beta-D-glucuronoside + UDP + H(+)</text>
        <dbReference type="Rhea" id="RHEA:21032"/>
        <dbReference type="ChEBI" id="CHEBI:15378"/>
        <dbReference type="ChEBI" id="CHEBI:58052"/>
        <dbReference type="ChEBI" id="CHEBI:58223"/>
        <dbReference type="ChEBI" id="CHEBI:132367"/>
        <dbReference type="ChEBI" id="CHEBI:132368"/>
        <dbReference type="EC" id="2.4.1.17"/>
    </reaction>
</comment>
<dbReference type="Gene3D" id="3.40.50.2000">
    <property type="entry name" value="Glycogen Phosphorylase B"/>
    <property type="match status" value="1"/>
</dbReference>
<dbReference type="PANTHER" id="PTHR48043:SF150">
    <property type="entry name" value="GLUCURONOSYLTRANSFERASE"/>
    <property type="match status" value="1"/>
</dbReference>
<dbReference type="Pfam" id="PF00201">
    <property type="entry name" value="UDPGT"/>
    <property type="match status" value="1"/>
</dbReference>
<keyword evidence="8" id="KW-1185">Reference proteome</keyword>
<protein>
    <recommendedName>
        <fullName evidence="2">glucuronosyltransferase</fullName>
        <ecNumber evidence="2">2.4.1.17</ecNumber>
    </recommendedName>
</protein>
<evidence type="ECO:0000313" key="8">
    <source>
        <dbReference type="Proteomes" id="UP000270094"/>
    </source>
</evidence>
<comment type="similarity">
    <text evidence="1">Belongs to the UDP-glycosyltransferase family.</text>
</comment>
<organism evidence="7 8">
    <name type="scientific">Strongylus vulgaris</name>
    <name type="common">Blood worm</name>
    <dbReference type="NCBI Taxonomy" id="40348"/>
    <lineage>
        <taxon>Eukaryota</taxon>
        <taxon>Metazoa</taxon>
        <taxon>Ecdysozoa</taxon>
        <taxon>Nematoda</taxon>
        <taxon>Chromadorea</taxon>
        <taxon>Rhabditida</taxon>
        <taxon>Rhabditina</taxon>
        <taxon>Rhabditomorpha</taxon>
        <taxon>Strongyloidea</taxon>
        <taxon>Strongylidae</taxon>
        <taxon>Strongylus</taxon>
    </lineage>
</organism>
<dbReference type="InterPro" id="IPR002213">
    <property type="entry name" value="UDP_glucos_trans"/>
</dbReference>
<evidence type="ECO:0000256" key="5">
    <source>
        <dbReference type="ARBA" id="ARBA00022729"/>
    </source>
</evidence>
<reference evidence="7 8" key="1">
    <citation type="submission" date="2018-11" db="EMBL/GenBank/DDBJ databases">
        <authorList>
            <consortium name="Pathogen Informatics"/>
        </authorList>
    </citation>
    <scope>NUCLEOTIDE SEQUENCE [LARGE SCALE GENOMIC DNA]</scope>
</reference>
<keyword evidence="3" id="KW-0328">Glycosyltransferase</keyword>
<dbReference type="EC" id="2.4.1.17" evidence="2"/>
<sequence length="269" mass="30030">MISVAWVTLNYFSNEWSKLPVICSAILEAIGVKNIVGAHAQSSLLEGTAYAIGAPVIPSYMPGNHMLHNVSKNLTLLSASQAVIDDTNYFVNRVINILFTYLSWYFQTSVASTADRIMREKLGSSATPIWDTVANMSWILTNSEPLLEFGKPTLHKVIDLGGIGVHKPKPLDELRFWILQHKSINTMQTFQKWDKALSLRKHTVLISFGSVAPCIFMPIAIKKAIAEVIRSYPNVTFIWKYEEPKDASFSDGLENLLLSSWTPQSDLIG</sequence>
<dbReference type="EMBL" id="UYYB01011630">
    <property type="protein sequence ID" value="VDM69259.1"/>
    <property type="molecule type" value="Genomic_DNA"/>
</dbReference>
<dbReference type="SUPFAM" id="SSF53756">
    <property type="entry name" value="UDP-Glycosyltransferase/glycogen phosphorylase"/>
    <property type="match status" value="1"/>
</dbReference>